<gene>
    <name evidence="2" type="ORF">ACD_3C00236G0002</name>
</gene>
<dbReference type="Gene3D" id="3.30.700.10">
    <property type="entry name" value="Glycoprotein, Type 4 Pilin"/>
    <property type="match status" value="1"/>
</dbReference>
<keyword evidence="1" id="KW-0812">Transmembrane</keyword>
<keyword evidence="1" id="KW-1133">Transmembrane helix</keyword>
<feature type="transmembrane region" description="Helical" evidence="1">
    <location>
        <begin position="12"/>
        <end position="32"/>
    </location>
</feature>
<protein>
    <recommendedName>
        <fullName evidence="3">Fibrobacter succinogenes major paralogous domain-containing protein</fullName>
    </recommendedName>
</protein>
<evidence type="ECO:0000256" key="1">
    <source>
        <dbReference type="SAM" id="Phobius"/>
    </source>
</evidence>
<dbReference type="Pfam" id="PF07963">
    <property type="entry name" value="N_methyl"/>
    <property type="match status" value="1"/>
</dbReference>
<reference evidence="2" key="1">
    <citation type="journal article" date="2012" name="Science">
        <title>Fermentation, hydrogen, and sulfur metabolism in multiple uncultivated bacterial phyla.</title>
        <authorList>
            <person name="Wrighton K.C."/>
            <person name="Thomas B.C."/>
            <person name="Sharon I."/>
            <person name="Miller C.S."/>
            <person name="Castelle C.J."/>
            <person name="VerBerkmoes N.C."/>
            <person name="Wilkins M.J."/>
            <person name="Hettich R.L."/>
            <person name="Lipton M.S."/>
            <person name="Williams K.H."/>
            <person name="Long P.E."/>
            <person name="Banfield J.F."/>
        </authorList>
    </citation>
    <scope>NUCLEOTIDE SEQUENCE [LARGE SCALE GENOMIC DNA]</scope>
</reference>
<dbReference type="InterPro" id="IPR045584">
    <property type="entry name" value="Pilin-like"/>
</dbReference>
<dbReference type="NCBIfam" id="TIGR02532">
    <property type="entry name" value="IV_pilin_GFxxxE"/>
    <property type="match status" value="1"/>
</dbReference>
<evidence type="ECO:0008006" key="3">
    <source>
        <dbReference type="Google" id="ProtNLM"/>
    </source>
</evidence>
<dbReference type="EMBL" id="AMFJ01000510">
    <property type="protein sequence ID" value="EKE27240.1"/>
    <property type="molecule type" value="Genomic_DNA"/>
</dbReference>
<sequence length="470" mass="55001">MFNPNKKAFTLVELIVVIVILSILATIAFLSFSSQSSSARDSTRLADMSNIAKWLTVYNAISWNYPKPDSSNIVTITASWTTIWYQWYAWPTVLGIAKLSNWWKDPLDQTYYTYATNASQSRFQLLWFLEDWSNVVLSYMPHEIPAFAGMTEGWVYADPSSYSGRYVFTKWDQLWVLLSSWSLTPIQLSWTGADVITSTWWTYKAIISNKLTLSWTWPSLWELNWRYDTSAWIYPGCDSPNIKLPNGQIWSACNVGASNTWNNQIMINNCWWIASDCDSWVRNILWSYFQWWRNDDVTSSASTWTLAATWTLSNNVWNNNFIYHNGGYYDWLPDWTQNPNLWWWSGTTFTAWTYNSQWSPSLMQWPCASGYHVPTQYELWTAVSNINPNLINNTVYQPDTSVATVLKLSLSWNRNAADAWYYYQWARWYYWTSSPAGTVSFPLFLDTTRILITSSSYERWNAFSVRCLKN</sequence>
<comment type="caution">
    <text evidence="2">The sequence shown here is derived from an EMBL/GenBank/DDBJ whole genome shotgun (WGS) entry which is preliminary data.</text>
</comment>
<evidence type="ECO:0000313" key="2">
    <source>
        <dbReference type="EMBL" id="EKE27240.1"/>
    </source>
</evidence>
<dbReference type="AlphaFoldDB" id="K2GVA3"/>
<name>K2GVA3_9BACT</name>
<dbReference type="InterPro" id="IPR012902">
    <property type="entry name" value="N_methyl_site"/>
</dbReference>
<accession>K2GVA3</accession>
<organism evidence="2">
    <name type="scientific">uncultured bacterium</name>
    <name type="common">gcode 4</name>
    <dbReference type="NCBI Taxonomy" id="1234023"/>
    <lineage>
        <taxon>Bacteria</taxon>
        <taxon>environmental samples</taxon>
    </lineage>
</organism>
<proteinExistence type="predicted"/>
<keyword evidence="1" id="KW-0472">Membrane</keyword>
<dbReference type="SUPFAM" id="SSF54523">
    <property type="entry name" value="Pili subunits"/>
    <property type="match status" value="1"/>
</dbReference>